<dbReference type="Proteomes" id="UP000322530">
    <property type="component" value="Unassembled WGS sequence"/>
</dbReference>
<keyword evidence="2" id="KW-1185">Reference proteome</keyword>
<gene>
    <name evidence="1" type="ORF">KDI_40830</name>
</gene>
<comment type="caution">
    <text evidence="1">The sequence shown here is derived from an EMBL/GenBank/DDBJ whole genome shotgun (WGS) entry which is preliminary data.</text>
</comment>
<evidence type="ECO:0000313" key="1">
    <source>
        <dbReference type="EMBL" id="GCF10519.1"/>
    </source>
</evidence>
<accession>A0A5A5THL3</accession>
<evidence type="ECO:0000313" key="2">
    <source>
        <dbReference type="Proteomes" id="UP000322530"/>
    </source>
</evidence>
<sequence>MCLFLTYFGVLQCPLTEKRLTEYDPGLIFVTYEDFVDLLYQLRSEKCKGQIDHKWQYKATIMGEARFL</sequence>
<dbReference type="AlphaFoldDB" id="A0A5A5THL3"/>
<dbReference type="EMBL" id="BIXY01000073">
    <property type="protein sequence ID" value="GCF10519.1"/>
    <property type="molecule type" value="Genomic_DNA"/>
</dbReference>
<protein>
    <submittedName>
        <fullName evidence="1">Uncharacterized protein</fullName>
    </submittedName>
</protein>
<name>A0A5A5THL3_9CHLR</name>
<organism evidence="1 2">
    <name type="scientific">Dictyobacter arantiisoli</name>
    <dbReference type="NCBI Taxonomy" id="2014874"/>
    <lineage>
        <taxon>Bacteria</taxon>
        <taxon>Bacillati</taxon>
        <taxon>Chloroflexota</taxon>
        <taxon>Ktedonobacteria</taxon>
        <taxon>Ktedonobacterales</taxon>
        <taxon>Dictyobacteraceae</taxon>
        <taxon>Dictyobacter</taxon>
    </lineage>
</organism>
<reference evidence="1 2" key="1">
    <citation type="submission" date="2019-01" db="EMBL/GenBank/DDBJ databases">
        <title>Draft genome sequence of Dictyobacter sp. Uno17.</title>
        <authorList>
            <person name="Wang C.M."/>
            <person name="Zheng Y."/>
            <person name="Sakai Y."/>
            <person name="Abe K."/>
            <person name="Yokota A."/>
            <person name="Yabe S."/>
        </authorList>
    </citation>
    <scope>NUCLEOTIDE SEQUENCE [LARGE SCALE GENOMIC DNA]</scope>
    <source>
        <strain evidence="1 2">Uno17</strain>
    </source>
</reference>
<proteinExistence type="predicted"/>